<dbReference type="InterPro" id="IPR028082">
    <property type="entry name" value="Peripla_BP_I"/>
</dbReference>
<keyword evidence="3" id="KW-0812">Transmembrane</keyword>
<feature type="chain" id="PRO_5032384053" description="Receptor ligand binding region domain-containing protein" evidence="4">
    <location>
        <begin position="22"/>
        <end position="2413"/>
    </location>
</feature>
<keyword evidence="3" id="KW-1133">Transmembrane helix</keyword>
<protein>
    <recommendedName>
        <fullName evidence="9">Receptor ligand binding region domain-containing protein</fullName>
    </recommendedName>
</protein>
<dbReference type="PANTHER" id="PTHR42996:SF1">
    <property type="entry name" value="PHOSPHATE-BINDING PROTEIN PSTS"/>
    <property type="match status" value="1"/>
</dbReference>
<dbReference type="InterPro" id="IPR050962">
    <property type="entry name" value="Phosphate-bind_PstS"/>
</dbReference>
<feature type="compositionally biased region" description="Polar residues" evidence="2">
    <location>
        <begin position="2339"/>
        <end position="2354"/>
    </location>
</feature>
<reference evidence="7" key="1">
    <citation type="journal article" date="2020" name="bioRxiv">
        <title>Comparative genomics of Chlamydomonas.</title>
        <authorList>
            <person name="Craig R.J."/>
            <person name="Hasan A.R."/>
            <person name="Ness R.W."/>
            <person name="Keightley P.D."/>
        </authorList>
    </citation>
    <scope>NUCLEOTIDE SEQUENCE</scope>
    <source>
        <strain evidence="7">SAG 7.73</strain>
    </source>
</reference>
<dbReference type="SUPFAM" id="SSF53850">
    <property type="entry name" value="Periplasmic binding protein-like II"/>
    <property type="match status" value="2"/>
</dbReference>
<feature type="transmembrane region" description="Helical" evidence="3">
    <location>
        <begin position="1512"/>
        <end position="1532"/>
    </location>
</feature>
<name>A0A835VR02_CHLIN</name>
<evidence type="ECO:0000313" key="7">
    <source>
        <dbReference type="EMBL" id="KAG2424540.1"/>
    </source>
</evidence>
<evidence type="ECO:0000256" key="1">
    <source>
        <dbReference type="ARBA" id="ARBA00008725"/>
    </source>
</evidence>
<dbReference type="OrthoDB" id="536686at2759"/>
<feature type="region of interest" description="Disordered" evidence="2">
    <location>
        <begin position="2254"/>
        <end position="2284"/>
    </location>
</feature>
<feature type="transmembrane region" description="Helical" evidence="3">
    <location>
        <begin position="1572"/>
        <end position="1593"/>
    </location>
</feature>
<dbReference type="Gene3D" id="3.40.190.10">
    <property type="entry name" value="Periplasmic binding protein-like II"/>
    <property type="match status" value="4"/>
</dbReference>
<evidence type="ECO:0008006" key="9">
    <source>
        <dbReference type="Google" id="ProtNLM"/>
    </source>
</evidence>
<evidence type="ECO:0000259" key="5">
    <source>
        <dbReference type="Pfam" id="PF07699"/>
    </source>
</evidence>
<feature type="signal peptide" evidence="4">
    <location>
        <begin position="1"/>
        <end position="21"/>
    </location>
</feature>
<sequence length="2413" mass="256908">MIRSGSFFALIALLAAGRSAAQYGNAGVLTLGGEGPAETGASMLRILKVFENRLGVPARITYRVTTSVAADVSISADAAAQTAASPSKLQFAVTEQPLSSAQRASFSGNAAVVGASVHFPVYVNSYGLFYNVPGNRVTPLNITACLAARILTGDIQDWTHPDFLDKNPGFVKTGTDSYKITVLVDTATSGSTLAVLGWLAKACPTVAVTYTGLRADAVAVGANMISALQSTGYSFGFAMGSVGRAASVSEFSVETSVSGQYLQTGSTNTTNLQAALAAAVPTTLSGDYSTTTVVSLSADRVAPILTVGYLVTKSDWSTEGLEEGQRGELVRALCSFFQSSTITSSSSGMLNDAGLLALGSTLVSAVNITASSVFVSHPSAVKFTTTDGVGANVVSSTRSSYEVTAYQDLATQMAAMKKQLDVGAARVMRGVGSSAVSLFMWRVFGEVKGRSTTPLHMVYRAAGSGAGQGEVLAKANKYQSLVDFGASDTPMPDATFTELTNTAKVPIVHIPILLAPMNFFVNIPDSALPSRQIKMSPCTVAKIMQADITSWSHADIAADNGGATLPDQPITVFYRQLSSGTTAVITEYLNRACAGTWRLGSGGLLSNWPPTFKPTANAANMSTSVFNTPWSIGYMDAANGLDLNLIEIAVRNKDGNYVTSQTGDVPAAASALFKSDAWPKSPLLSFASVSCLNQPGANTFPIVAMPFMFVRTDLTSRGDSGALLVAYLTFMLDSFAQNTIAKALGFEPLPTEVRQYTTERALPLLQVDTRSKAWVFESGSTLSAGKGSTDNVISGFGGSYENLNAQGFADFFKAYNLAQNRAQATKAASGGNSSSSSGSGGNYTAVLSGIPPDLIDQLDNLQNQVDILKAVAITAVVFGILGLSLAIFTSCRMFVHMSLWGAGGAGGHGGNSLVHPASMSILGSSGGGVRRQKSISNMSLGEGSMNSEKSFGVAASLTGPYSEWSDAVNDINGTVYKYNVKLVVRDDASTADGHAAAVTQLLNTDQVHFVLGASPVFAESETIAVQAAGRLNFQCCAGAATIYARDQKNVFGMSVDNALFTQELFTEYRSNNVYKIAVAYRDDIQELASQCQGVIAQAKAQLLTVTLELKYRNSTNATISGLADQITAAPEEALIMCGLASESADMARALDARRRPLKSIVMTGGAYARDWNDALGDLSVSITSLAHWSPDLPRKDDFWGDAPTYAGKYKSIYQEEATQWAAAASATGYVLHTTLASIFRRCTLSAAAAANPAALFFTQDSISCADNNNRGHDRLIAALPLTNMDSVYGTVSFNRFRQNQGYDPVTLQTYEVTENLKLAFKPSLVLPLLSATRPLLLPQANRQFQEFSGKTNCELCPKDYFGNTTAMPDCLTCPDNTLTIQRGSTNLTDCICKPGYFNRLGLPGLPCEACPKNAYCEGGTALPAPESGFYAEQSAPFTMYPCNPSSVCNGNFTCARGYRGRMCAYCAEGHYRFLGNCVSCPADSSAVIGYLLVMALLWITINVSFARSVENLMVIINFCQMLSIVVGFSLNWPSTLYTVMSFSSILSFEMDSLEPTCLVHTWGFANNLVVQLLLPLIMGGLVALWCGITYVMYKYKQWGMTRSVRAAASLKMSQEAPWKQVMWAILDVPQDIRELRETFLERAAVPLNFLNIGYLVLLKYCLSTYRCEKINGVMYMYMSPNDMCYTQKHWNLMLLGTSGLIVYTGGFIYLYGHAMRALSKSRCLGDKKPLLLYGWMYERYEAQYYWYESIIIVQRTAFVLVSLFILDPALQAVLCMVVCVAVLLLDIRTSSYVDKQIHILQAGVDGALGAVLVAGLLFYNPLVSTAIINVVSYVLLALVLAAFGSAAISVGQRLVETVVMLWLMSKHRPIAYKMGQRVRGYRHMYQVFGIHFLFGWLRRCTDDEWDDWHKLCMVLIDYVHPTSEVSYLSLKKVGRFWRYLLSNFPETIDYLASVSEEQREHFNSFVEVLYDNFFDTKEEHHTQLNFFVQDKFKAAFAQWLSSCDEDDRDFCQSIMKTAVTKARGAKAANELTAAMTRSSKQLSNVMTVASAVDKFKRGLASHNSKGDADGERAVSGKTDRVSTAQVVGTFDRSTYGTEAADGDSNDMDTVLPHAVSTVDEAAGAGGGVVQTGLFQRGQKSGTAALGSQPSSSGSGIDSERLVLPTGMAAALAAAKAPSVASGYRDSGSGSGGSRQGSGRRVGSGRRAPSGTVELSGRSSGLAAKPPQSPAKQQAVKLHDNALFGAVERVPSLDPAAPGAAAGLRPLSGSNGEPPRSGPGTPRSATAKLHTLKAASPMDGVALDLGINTDVEELDLGGGDDAAGSTSAAQPPASVRAPSQLGTPASPMSQHSRLGTGSGAPPRTPTTASLFGGMMVRGNGASSDGAGGNGSQQHRSGAGAADDGTDGDVTAFDR</sequence>
<accession>A0A835VR02</accession>
<gene>
    <name evidence="7" type="ORF">HXX76_014421</name>
</gene>
<dbReference type="Gene3D" id="2.10.50.10">
    <property type="entry name" value="Tumor Necrosis Factor Receptor, subunit A, domain 2"/>
    <property type="match status" value="1"/>
</dbReference>
<feature type="region of interest" description="Disordered" evidence="2">
    <location>
        <begin position="2313"/>
        <end position="2413"/>
    </location>
</feature>
<comment type="caution">
    <text evidence="7">The sequence shown here is derived from an EMBL/GenBank/DDBJ whole genome shotgun (WGS) entry which is preliminary data.</text>
</comment>
<comment type="similarity">
    <text evidence="1">Belongs to the PstS family.</text>
</comment>
<dbReference type="InterPro" id="IPR009030">
    <property type="entry name" value="Growth_fac_rcpt_cys_sf"/>
</dbReference>
<dbReference type="InterPro" id="IPR011641">
    <property type="entry name" value="Tyr-kin_ephrin_A/B_rcpt-like"/>
</dbReference>
<feature type="compositionally biased region" description="Low complexity" evidence="2">
    <location>
        <begin position="2177"/>
        <end position="2187"/>
    </location>
</feature>
<feature type="domain" description="PBP" evidence="6">
    <location>
        <begin position="424"/>
        <end position="683"/>
    </location>
</feature>
<feature type="region of interest" description="Disordered" evidence="2">
    <location>
        <begin position="2060"/>
        <end position="2080"/>
    </location>
</feature>
<dbReference type="Proteomes" id="UP000650467">
    <property type="component" value="Unassembled WGS sequence"/>
</dbReference>
<keyword evidence="4" id="KW-0732">Signal</keyword>
<keyword evidence="8" id="KW-1185">Reference proteome</keyword>
<feature type="transmembrane region" description="Helical" evidence="3">
    <location>
        <begin position="1831"/>
        <end position="1864"/>
    </location>
</feature>
<feature type="transmembrane region" description="Helical" evidence="3">
    <location>
        <begin position="1799"/>
        <end position="1819"/>
    </location>
</feature>
<feature type="transmembrane region" description="Helical" evidence="3">
    <location>
        <begin position="1690"/>
        <end position="1712"/>
    </location>
</feature>
<dbReference type="SUPFAM" id="SSF57184">
    <property type="entry name" value="Growth factor receptor domain"/>
    <property type="match status" value="1"/>
</dbReference>
<feature type="region of interest" description="Disordered" evidence="2">
    <location>
        <begin position="2177"/>
        <end position="2234"/>
    </location>
</feature>
<evidence type="ECO:0000256" key="3">
    <source>
        <dbReference type="SAM" id="Phobius"/>
    </source>
</evidence>
<proteinExistence type="inferred from homology"/>
<feature type="compositionally biased region" description="Basic and acidic residues" evidence="2">
    <location>
        <begin position="2064"/>
        <end position="2080"/>
    </location>
</feature>
<evidence type="ECO:0000313" key="8">
    <source>
        <dbReference type="Proteomes" id="UP000650467"/>
    </source>
</evidence>
<dbReference type="PANTHER" id="PTHR42996">
    <property type="entry name" value="PHOSPHATE-BINDING PROTEIN PSTS"/>
    <property type="match status" value="1"/>
</dbReference>
<dbReference type="InterPro" id="IPR024370">
    <property type="entry name" value="PBP_domain"/>
</dbReference>
<feature type="compositionally biased region" description="Low complexity" evidence="2">
    <location>
        <begin position="2254"/>
        <end position="2269"/>
    </location>
</feature>
<feature type="transmembrane region" description="Helical" evidence="3">
    <location>
        <begin position="1643"/>
        <end position="1665"/>
    </location>
</feature>
<dbReference type="EMBL" id="JAEHOC010000064">
    <property type="protein sequence ID" value="KAG2424540.1"/>
    <property type="molecule type" value="Genomic_DNA"/>
</dbReference>
<feature type="transmembrane region" description="Helical" evidence="3">
    <location>
        <begin position="1487"/>
        <end position="1505"/>
    </location>
</feature>
<feature type="domain" description="PBP" evidence="6">
    <location>
        <begin position="89"/>
        <end position="315"/>
    </location>
</feature>
<dbReference type="Pfam" id="PF07699">
    <property type="entry name" value="Ephrin_rec_like"/>
    <property type="match status" value="1"/>
</dbReference>
<feature type="compositionally biased region" description="Low complexity" evidence="2">
    <location>
        <begin position="2396"/>
        <end position="2413"/>
    </location>
</feature>
<evidence type="ECO:0000256" key="2">
    <source>
        <dbReference type="SAM" id="MobiDB-lite"/>
    </source>
</evidence>
<feature type="domain" description="Tyrosine-protein kinase ephrin type A/B receptor-like" evidence="5">
    <location>
        <begin position="1349"/>
        <end position="1390"/>
    </location>
</feature>
<feature type="compositionally biased region" description="Gly residues" evidence="2">
    <location>
        <begin position="2188"/>
        <end position="2201"/>
    </location>
</feature>
<evidence type="ECO:0000256" key="4">
    <source>
        <dbReference type="SAM" id="SignalP"/>
    </source>
</evidence>
<evidence type="ECO:0000259" key="6">
    <source>
        <dbReference type="Pfam" id="PF12849"/>
    </source>
</evidence>
<dbReference type="Pfam" id="PF12849">
    <property type="entry name" value="PBP_like_2"/>
    <property type="match status" value="2"/>
</dbReference>
<keyword evidence="3" id="KW-0472">Membrane</keyword>
<feature type="transmembrane region" description="Helical" evidence="3">
    <location>
        <begin position="1769"/>
        <end position="1787"/>
    </location>
</feature>
<organism evidence="7 8">
    <name type="scientific">Chlamydomonas incerta</name>
    <dbReference type="NCBI Taxonomy" id="51695"/>
    <lineage>
        <taxon>Eukaryota</taxon>
        <taxon>Viridiplantae</taxon>
        <taxon>Chlorophyta</taxon>
        <taxon>core chlorophytes</taxon>
        <taxon>Chlorophyceae</taxon>
        <taxon>CS clade</taxon>
        <taxon>Chlamydomonadales</taxon>
        <taxon>Chlamydomonadaceae</taxon>
        <taxon>Chlamydomonas</taxon>
    </lineage>
</organism>
<dbReference type="SUPFAM" id="SSF53822">
    <property type="entry name" value="Periplasmic binding protein-like I"/>
    <property type="match status" value="1"/>
</dbReference>
<dbReference type="SMART" id="SM01411">
    <property type="entry name" value="Ephrin_rec_like"/>
    <property type="match status" value="2"/>
</dbReference>
<dbReference type="Gene3D" id="3.40.50.2300">
    <property type="match status" value="2"/>
</dbReference>